<dbReference type="SUPFAM" id="SSF52058">
    <property type="entry name" value="L domain-like"/>
    <property type="match status" value="1"/>
</dbReference>
<dbReference type="Pfam" id="PF00560">
    <property type="entry name" value="LRR_1"/>
    <property type="match status" value="1"/>
</dbReference>
<dbReference type="PANTHER" id="PTHR48056:SF37">
    <property type="entry name" value="PROTEIN KINASE DOMAIN-CONTAINING PROTEIN"/>
    <property type="match status" value="1"/>
</dbReference>
<dbReference type="SMART" id="SM00369">
    <property type="entry name" value="LRR_TYP"/>
    <property type="match status" value="4"/>
</dbReference>
<keyword evidence="4" id="KW-0677">Repeat</keyword>
<evidence type="ECO:0000256" key="6">
    <source>
        <dbReference type="ARBA" id="ARBA00023136"/>
    </source>
</evidence>
<evidence type="ECO:0000256" key="2">
    <source>
        <dbReference type="ARBA" id="ARBA00022614"/>
    </source>
</evidence>
<keyword evidence="12" id="KW-1185">Reference proteome</keyword>
<evidence type="ECO:0000313" key="11">
    <source>
        <dbReference type="EMBL" id="MED6171136.1"/>
    </source>
</evidence>
<evidence type="ECO:0000256" key="9">
    <source>
        <dbReference type="SAM" id="SignalP"/>
    </source>
</evidence>
<evidence type="ECO:0000256" key="1">
    <source>
        <dbReference type="ARBA" id="ARBA00004370"/>
    </source>
</evidence>
<evidence type="ECO:0000256" key="7">
    <source>
        <dbReference type="ARBA" id="ARBA00023180"/>
    </source>
</evidence>
<dbReference type="Gene3D" id="3.80.10.10">
    <property type="entry name" value="Ribonuclease Inhibitor"/>
    <property type="match status" value="1"/>
</dbReference>
<dbReference type="InterPro" id="IPR011009">
    <property type="entry name" value="Kinase-like_dom_sf"/>
</dbReference>
<gene>
    <name evidence="11" type="ORF">PIB30_037950</name>
</gene>
<dbReference type="PROSITE" id="PS50011">
    <property type="entry name" value="PROTEIN_KINASE_DOM"/>
    <property type="match status" value="1"/>
</dbReference>
<dbReference type="PANTHER" id="PTHR48056">
    <property type="entry name" value="LRR RECEPTOR-LIKE SERINE/THREONINE-PROTEIN KINASE-RELATED"/>
    <property type="match status" value="1"/>
</dbReference>
<dbReference type="Proteomes" id="UP001341840">
    <property type="component" value="Unassembled WGS sequence"/>
</dbReference>
<keyword evidence="5 8" id="KW-1133">Transmembrane helix</keyword>
<dbReference type="SUPFAM" id="SSF56112">
    <property type="entry name" value="Protein kinase-like (PK-like)"/>
    <property type="match status" value="1"/>
</dbReference>
<dbReference type="Pfam" id="PF13855">
    <property type="entry name" value="LRR_8"/>
    <property type="match status" value="1"/>
</dbReference>
<dbReference type="InterPro" id="IPR001611">
    <property type="entry name" value="Leu-rich_rpt"/>
</dbReference>
<dbReference type="InterPro" id="IPR000719">
    <property type="entry name" value="Prot_kinase_dom"/>
</dbReference>
<reference evidence="11 12" key="1">
    <citation type="journal article" date="2023" name="Plants (Basel)">
        <title>Bridging the Gap: Combining Genomics and Transcriptomics Approaches to Understand Stylosanthes scabra, an Orphan Legume from the Brazilian Caatinga.</title>
        <authorList>
            <person name="Ferreira-Neto J.R.C."/>
            <person name="da Silva M.D."/>
            <person name="Binneck E."/>
            <person name="de Melo N.F."/>
            <person name="da Silva R.H."/>
            <person name="de Melo A.L.T.M."/>
            <person name="Pandolfi V."/>
            <person name="Bustamante F.O."/>
            <person name="Brasileiro-Vidal A.C."/>
            <person name="Benko-Iseppon A.M."/>
        </authorList>
    </citation>
    <scope>NUCLEOTIDE SEQUENCE [LARGE SCALE GENOMIC DNA]</scope>
    <source>
        <tissue evidence="11">Leaves</tissue>
    </source>
</reference>
<dbReference type="InterPro" id="IPR050647">
    <property type="entry name" value="Plant_LRR-RLKs"/>
</dbReference>
<protein>
    <recommendedName>
        <fullName evidence="10">Protein kinase domain-containing protein</fullName>
    </recommendedName>
</protein>
<dbReference type="InterPro" id="IPR013210">
    <property type="entry name" value="LRR_N_plant-typ"/>
</dbReference>
<evidence type="ECO:0000313" key="12">
    <source>
        <dbReference type="Proteomes" id="UP001341840"/>
    </source>
</evidence>
<sequence length="687" mass="75569">MNSFHFLLLLLFFPLLALLISPKLVHGNAELRALMDLKSSLDPEGKVLGSWTSDGDPCTDSSFLGVACNQHRKVANISLAGRGLSGMVSPSVAELKCLSGLYLHYNIISGEIPVEISNLTELVDLYLNVNNLSGSIPKEIGKMTSLQVLQLGYNQLVGNIPKEIASLKQLNVLALQHNRLTGSIPPSLGNLEMLRRLNLSFNNFNGVIPATLADIAHLEVLDVQNNSLSGIVSSALRNLGKGFQYANNQGLCTTGFEFSTLKACNKDGIYDNQISIPNTPINNSYPKAFPDSASIKFHCNQTHCSKSRRFPQAVIVASVITAIITLIGSGFVTFVRYRRKKQRILHTADSSVSQLSPVQPMVYTRSPSPLVNLEYYNNGLDPLADGKHCSGLSHEYLNKFRFNLDEIESATQYLSEANLLGKSKFSAIYKGILRDGSPVAIRSINVTCCIPEEVEFLKGLSLLTSLRHENIVKMRGFCCSSSRGECYLVYDFVTRGTLSQYLDMEDGSQNVLEWSKRVSILKGIAKGLEYLHSNEASKPTIVHQNISVEKVLLDNQFNPLIMDAGLPKLLADDIVFSALKVSAAMGYLAPEYITTGRFTEKSDIYAFGVIVLQVLSGKTTVGGSIRMAVESFRFDDFVDPNLKGKYLKPEAAIFSKLATRCTHELPEQRPNMVEVIQELSLFPAHSP</sequence>
<dbReference type="Pfam" id="PF08263">
    <property type="entry name" value="LRRNT_2"/>
    <property type="match status" value="1"/>
</dbReference>
<dbReference type="Gene3D" id="1.10.510.10">
    <property type="entry name" value="Transferase(Phosphotransferase) domain 1"/>
    <property type="match status" value="1"/>
</dbReference>
<dbReference type="InterPro" id="IPR003591">
    <property type="entry name" value="Leu-rich_rpt_typical-subtyp"/>
</dbReference>
<evidence type="ECO:0000256" key="4">
    <source>
        <dbReference type="ARBA" id="ARBA00022737"/>
    </source>
</evidence>
<keyword evidence="6 8" id="KW-0472">Membrane</keyword>
<keyword evidence="9" id="KW-0732">Signal</keyword>
<evidence type="ECO:0000256" key="5">
    <source>
        <dbReference type="ARBA" id="ARBA00022989"/>
    </source>
</evidence>
<comment type="caution">
    <text evidence="11">The sequence shown here is derived from an EMBL/GenBank/DDBJ whole genome shotgun (WGS) entry which is preliminary data.</text>
</comment>
<dbReference type="EMBL" id="JASCZI010151228">
    <property type="protein sequence ID" value="MED6171136.1"/>
    <property type="molecule type" value="Genomic_DNA"/>
</dbReference>
<comment type="subcellular location">
    <subcellularLocation>
        <location evidence="1">Membrane</location>
    </subcellularLocation>
</comment>
<organism evidence="11 12">
    <name type="scientific">Stylosanthes scabra</name>
    <dbReference type="NCBI Taxonomy" id="79078"/>
    <lineage>
        <taxon>Eukaryota</taxon>
        <taxon>Viridiplantae</taxon>
        <taxon>Streptophyta</taxon>
        <taxon>Embryophyta</taxon>
        <taxon>Tracheophyta</taxon>
        <taxon>Spermatophyta</taxon>
        <taxon>Magnoliopsida</taxon>
        <taxon>eudicotyledons</taxon>
        <taxon>Gunneridae</taxon>
        <taxon>Pentapetalae</taxon>
        <taxon>rosids</taxon>
        <taxon>fabids</taxon>
        <taxon>Fabales</taxon>
        <taxon>Fabaceae</taxon>
        <taxon>Papilionoideae</taxon>
        <taxon>50 kb inversion clade</taxon>
        <taxon>dalbergioids sensu lato</taxon>
        <taxon>Dalbergieae</taxon>
        <taxon>Pterocarpus clade</taxon>
        <taxon>Stylosanthes</taxon>
    </lineage>
</organism>
<keyword evidence="3 8" id="KW-0812">Transmembrane</keyword>
<feature type="domain" description="Protein kinase" evidence="10">
    <location>
        <begin position="414"/>
        <end position="682"/>
    </location>
</feature>
<dbReference type="Pfam" id="PF07714">
    <property type="entry name" value="PK_Tyr_Ser-Thr"/>
    <property type="match status" value="1"/>
</dbReference>
<dbReference type="Gene3D" id="3.30.200.20">
    <property type="entry name" value="Phosphorylase Kinase, domain 1"/>
    <property type="match status" value="1"/>
</dbReference>
<feature type="signal peptide" evidence="9">
    <location>
        <begin position="1"/>
        <end position="27"/>
    </location>
</feature>
<feature type="chain" id="PRO_5045883912" description="Protein kinase domain-containing protein" evidence="9">
    <location>
        <begin position="28"/>
        <end position="687"/>
    </location>
</feature>
<proteinExistence type="predicted"/>
<evidence type="ECO:0000256" key="8">
    <source>
        <dbReference type="SAM" id="Phobius"/>
    </source>
</evidence>
<name>A0ABU6VC24_9FABA</name>
<feature type="transmembrane region" description="Helical" evidence="8">
    <location>
        <begin position="313"/>
        <end position="335"/>
    </location>
</feature>
<evidence type="ECO:0000256" key="3">
    <source>
        <dbReference type="ARBA" id="ARBA00022692"/>
    </source>
</evidence>
<evidence type="ECO:0000259" key="10">
    <source>
        <dbReference type="PROSITE" id="PS50011"/>
    </source>
</evidence>
<keyword evidence="7" id="KW-0325">Glycoprotein</keyword>
<accession>A0ABU6VC24</accession>
<keyword evidence="2" id="KW-0433">Leucine-rich repeat</keyword>
<dbReference type="InterPro" id="IPR032675">
    <property type="entry name" value="LRR_dom_sf"/>
</dbReference>
<dbReference type="InterPro" id="IPR001245">
    <property type="entry name" value="Ser-Thr/Tyr_kinase_cat_dom"/>
</dbReference>